<dbReference type="EMBL" id="AGWN01000002">
    <property type="protein sequence ID" value="EPD29498.1"/>
    <property type="molecule type" value="Genomic_DNA"/>
</dbReference>
<dbReference type="CDD" id="cd08645">
    <property type="entry name" value="FMT_core_GART"/>
    <property type="match status" value="1"/>
</dbReference>
<dbReference type="RefSeq" id="WP_016444804.1">
    <property type="nucleotide sequence ID" value="NZ_KE150267.1"/>
</dbReference>
<protein>
    <recommendedName>
        <fullName evidence="4">Phosphoribosylglycinamide formyltransferase</fullName>
        <ecNumber evidence="4">2.1.2.2</ecNumber>
    </recommendedName>
    <alternativeName>
        <fullName evidence="4">5'-phosphoribosylglycinamide transformylase</fullName>
    </alternativeName>
    <alternativeName>
        <fullName evidence="4">GAR transformylase</fullName>
        <shortName evidence="4">GART</shortName>
    </alternativeName>
</protein>
<proteinExistence type="inferred from homology"/>
<feature type="binding site" evidence="4">
    <location>
        <position position="170"/>
    </location>
    <ligand>
        <name>(6R)-10-formyltetrahydrofolate</name>
        <dbReference type="ChEBI" id="CHEBI:195366"/>
    </ligand>
</feature>
<name>A0A9W5RD30_9ACTO</name>
<keyword evidence="7" id="KW-1185">Reference proteome</keyword>
<dbReference type="PANTHER" id="PTHR43369">
    <property type="entry name" value="PHOSPHORIBOSYLGLYCINAMIDE FORMYLTRANSFERASE"/>
    <property type="match status" value="1"/>
</dbReference>
<feature type="active site" description="Proton donor" evidence="4">
    <location>
        <position position="172"/>
    </location>
</feature>
<dbReference type="GO" id="GO:0006189">
    <property type="term" value="P:'de novo' IMP biosynthetic process"/>
    <property type="evidence" value="ECO:0007669"/>
    <property type="project" value="UniProtKB-UniRule"/>
</dbReference>
<dbReference type="FunFam" id="3.40.50.170:FF:000008">
    <property type="entry name" value="Phosphoribosylglycinamide formyltransferase"/>
    <property type="match status" value="1"/>
</dbReference>
<dbReference type="GO" id="GO:0004644">
    <property type="term" value="F:phosphoribosylglycinamide formyltransferase activity"/>
    <property type="evidence" value="ECO:0007669"/>
    <property type="project" value="UniProtKB-UniRule"/>
</dbReference>
<comment type="pathway">
    <text evidence="1 4">Purine metabolism; IMP biosynthesis via de novo pathway; N(2)-formyl-N(1)-(5-phospho-D-ribosyl)glycinamide from N(1)-(5-phospho-D-ribosyl)glycinamide (10-formyl THF route): step 1/1.</text>
</comment>
<evidence type="ECO:0000259" key="5">
    <source>
        <dbReference type="Pfam" id="PF00551"/>
    </source>
</evidence>
<accession>A0A9W5RD30</accession>
<gene>
    <name evidence="4" type="primary">purN</name>
    <name evidence="6" type="ORF">HMPREF9238_01478</name>
</gene>
<keyword evidence="3 4" id="KW-0658">Purine biosynthesis</keyword>
<reference evidence="6 7" key="1">
    <citation type="submission" date="2013-05" db="EMBL/GenBank/DDBJ databases">
        <title>The Genome Sequence of Actinomyces europaeus ACS-120-V-COL10B.</title>
        <authorList>
            <consortium name="The Broad Institute Genomics Platform"/>
            <person name="Earl A."/>
            <person name="Ward D."/>
            <person name="Feldgarden M."/>
            <person name="Gevers D."/>
            <person name="Saerens B."/>
            <person name="Vaneechoutte M."/>
            <person name="Walker B."/>
            <person name="Young S."/>
            <person name="Zeng Q."/>
            <person name="Gargeya S."/>
            <person name="Fitzgerald M."/>
            <person name="Haas B."/>
            <person name="Abouelleil A."/>
            <person name="Allen A.W."/>
            <person name="Alvarado L."/>
            <person name="Arachchi H.M."/>
            <person name="Berlin A.M."/>
            <person name="Chapman S.B."/>
            <person name="Gainer-Dewar J."/>
            <person name="Goldberg J."/>
            <person name="Griggs A."/>
            <person name="Gujja S."/>
            <person name="Hansen M."/>
            <person name="Howarth C."/>
            <person name="Imamovic A."/>
            <person name="Ireland A."/>
            <person name="Larimer J."/>
            <person name="McCowan C."/>
            <person name="Murphy C."/>
            <person name="Pearson M."/>
            <person name="Poon T.W."/>
            <person name="Priest M."/>
            <person name="Roberts A."/>
            <person name="Saif S."/>
            <person name="Shea T."/>
            <person name="Sisk P."/>
            <person name="Sykes S."/>
            <person name="Wortman J."/>
            <person name="Nusbaum C."/>
            <person name="Birren B."/>
        </authorList>
    </citation>
    <scope>NUCLEOTIDE SEQUENCE [LARGE SCALE GENOMIC DNA]</scope>
    <source>
        <strain evidence="6 7">ACS-120-V-Col10b</strain>
    </source>
</reference>
<dbReference type="SUPFAM" id="SSF53328">
    <property type="entry name" value="Formyltransferase"/>
    <property type="match status" value="1"/>
</dbReference>
<feature type="binding site" evidence="4">
    <location>
        <begin position="153"/>
        <end position="156"/>
    </location>
    <ligand>
        <name>(6R)-10-formyltetrahydrofolate</name>
        <dbReference type="ChEBI" id="CHEBI:195366"/>
    </ligand>
</feature>
<evidence type="ECO:0000313" key="6">
    <source>
        <dbReference type="EMBL" id="EPD29498.1"/>
    </source>
</evidence>
<feature type="binding site" evidence="4">
    <location>
        <begin position="75"/>
        <end position="77"/>
    </location>
    <ligand>
        <name>N(1)-(5-phospho-beta-D-ribosyl)glycinamide</name>
        <dbReference type="ChEBI" id="CHEBI:143788"/>
    </ligand>
</feature>
<comment type="function">
    <text evidence="4">Catalyzes the transfer of a formyl group from 10-formyltetrahydrofolate to 5-phospho-ribosyl-glycinamide (GAR), producing 5-phospho-ribosyl-N-formylglycinamide (FGAR) and tetrahydrofolate.</text>
</comment>
<dbReference type="Pfam" id="PF00551">
    <property type="entry name" value="Formyl_trans_N"/>
    <property type="match status" value="1"/>
</dbReference>
<evidence type="ECO:0000256" key="4">
    <source>
        <dbReference type="HAMAP-Rule" id="MF_01930"/>
    </source>
</evidence>
<feature type="binding site" evidence="4">
    <location>
        <position position="128"/>
    </location>
    <ligand>
        <name>(6R)-10-formyltetrahydrofolate</name>
        <dbReference type="ChEBI" id="CHEBI:195366"/>
    </ligand>
</feature>
<sequence>MTTSAESPIKAAGANMSAAQAGIAASGLKVSPPVHAMPTQTTGERVPAAGTQYSPSQSSAGVKAARLVVLISGSGTNLQALIDACEDPGYGCEVVAVGSDRPGIKGLARAEEAGIPTFVERVSDYASREEWDTAITEAVEDFDPDLVVSAGFLKLLGPEFLNTFDGRVVNTHNSLLPSFAGVRGPADALAYGVKYTGATLFFVDPGMDTGRVIAQCVVPVEAGDTLAELLERIQVAERRQLVDTVGKMMREGWTTTGRWVEVG</sequence>
<feature type="domain" description="Formyl transferase N-terminal" evidence="5">
    <location>
        <begin position="66"/>
        <end position="244"/>
    </location>
</feature>
<organism evidence="6 7">
    <name type="scientific">Gleimia europaea ACS-120-V-Col10b</name>
    <dbReference type="NCBI Taxonomy" id="883069"/>
    <lineage>
        <taxon>Bacteria</taxon>
        <taxon>Bacillati</taxon>
        <taxon>Actinomycetota</taxon>
        <taxon>Actinomycetes</taxon>
        <taxon>Actinomycetales</taxon>
        <taxon>Actinomycetaceae</taxon>
        <taxon>Gleimia</taxon>
    </lineage>
</organism>
<feature type="site" description="Raises pKa of active site His" evidence="4">
    <location>
        <position position="208"/>
    </location>
</feature>
<dbReference type="AlphaFoldDB" id="A0A9W5RD30"/>
<evidence type="ECO:0000313" key="7">
    <source>
        <dbReference type="Proteomes" id="UP000014387"/>
    </source>
</evidence>
<dbReference type="InterPro" id="IPR002376">
    <property type="entry name" value="Formyl_transf_N"/>
</dbReference>
<dbReference type="PANTHER" id="PTHR43369:SF2">
    <property type="entry name" value="PHOSPHORIBOSYLGLYCINAMIDE FORMYLTRANSFERASE"/>
    <property type="match status" value="1"/>
</dbReference>
<dbReference type="GO" id="GO:0005829">
    <property type="term" value="C:cytosol"/>
    <property type="evidence" value="ECO:0007669"/>
    <property type="project" value="TreeGrafter"/>
</dbReference>
<dbReference type="EC" id="2.1.2.2" evidence="4"/>
<dbReference type="InterPro" id="IPR036477">
    <property type="entry name" value="Formyl_transf_N_sf"/>
</dbReference>
<dbReference type="Proteomes" id="UP000014387">
    <property type="component" value="Unassembled WGS sequence"/>
</dbReference>
<evidence type="ECO:0000256" key="3">
    <source>
        <dbReference type="ARBA" id="ARBA00022755"/>
    </source>
</evidence>
<evidence type="ECO:0000256" key="2">
    <source>
        <dbReference type="ARBA" id="ARBA00022679"/>
    </source>
</evidence>
<dbReference type="NCBIfam" id="TIGR00639">
    <property type="entry name" value="PurN"/>
    <property type="match status" value="1"/>
</dbReference>
<dbReference type="Gene3D" id="3.40.50.170">
    <property type="entry name" value="Formyl transferase, N-terminal domain"/>
    <property type="match status" value="1"/>
</dbReference>
<dbReference type="InterPro" id="IPR004607">
    <property type="entry name" value="GART"/>
</dbReference>
<evidence type="ECO:0000256" key="1">
    <source>
        <dbReference type="ARBA" id="ARBA00005054"/>
    </source>
</evidence>
<dbReference type="HAMAP" id="MF_01930">
    <property type="entry name" value="PurN"/>
    <property type="match status" value="1"/>
</dbReference>
<comment type="similarity">
    <text evidence="4">Belongs to the GART family.</text>
</comment>
<comment type="catalytic activity">
    <reaction evidence="4">
        <text>N(1)-(5-phospho-beta-D-ribosyl)glycinamide + (6R)-10-formyltetrahydrofolate = N(2)-formyl-N(1)-(5-phospho-beta-D-ribosyl)glycinamide + (6S)-5,6,7,8-tetrahydrofolate + H(+)</text>
        <dbReference type="Rhea" id="RHEA:15053"/>
        <dbReference type="ChEBI" id="CHEBI:15378"/>
        <dbReference type="ChEBI" id="CHEBI:57453"/>
        <dbReference type="ChEBI" id="CHEBI:143788"/>
        <dbReference type="ChEBI" id="CHEBI:147286"/>
        <dbReference type="ChEBI" id="CHEBI:195366"/>
        <dbReference type="EC" id="2.1.2.2"/>
    </reaction>
</comment>
<keyword evidence="2 4" id="KW-0808">Transferase</keyword>
<comment type="caution">
    <text evidence="6">The sequence shown here is derived from an EMBL/GenBank/DDBJ whole genome shotgun (WGS) entry which is preliminary data.</text>
</comment>